<dbReference type="AlphaFoldDB" id="A0A0H2TRY7"/>
<feature type="compositionally biased region" description="Polar residues" evidence="1">
    <location>
        <begin position="94"/>
        <end position="105"/>
    </location>
</feature>
<protein>
    <submittedName>
        <fullName evidence="2">Uncharacterized protein</fullName>
    </submittedName>
</protein>
<accession>A0A0H2TRY7</accession>
<gene>
    <name evidence="2" type="ORF">MAPG_03395</name>
</gene>
<feature type="region of interest" description="Disordered" evidence="1">
    <location>
        <begin position="88"/>
        <end position="123"/>
    </location>
</feature>
<proteinExistence type="predicted"/>
<dbReference type="VEuPathDB" id="FungiDB:MAPG_03395"/>
<reference evidence="2" key="2">
    <citation type="submission" date="2011-03" db="EMBL/GenBank/DDBJ databases">
        <title>Annotation of Magnaporthe poae ATCC 64411.</title>
        <authorList>
            <person name="Ma L.-J."/>
            <person name="Dead R."/>
            <person name="Young S.K."/>
            <person name="Zeng Q."/>
            <person name="Gargeya S."/>
            <person name="Fitzgerald M."/>
            <person name="Haas B."/>
            <person name="Abouelleil A."/>
            <person name="Alvarado L."/>
            <person name="Arachchi H.M."/>
            <person name="Berlin A."/>
            <person name="Brown A."/>
            <person name="Chapman S.B."/>
            <person name="Chen Z."/>
            <person name="Dunbar C."/>
            <person name="Freedman E."/>
            <person name="Gearin G."/>
            <person name="Gellesch M."/>
            <person name="Goldberg J."/>
            <person name="Griggs A."/>
            <person name="Gujja S."/>
            <person name="Heiman D."/>
            <person name="Howarth C."/>
            <person name="Larson L."/>
            <person name="Lui A."/>
            <person name="MacDonald P.J.P."/>
            <person name="Mehta T."/>
            <person name="Montmayeur A."/>
            <person name="Murphy C."/>
            <person name="Neiman D."/>
            <person name="Pearson M."/>
            <person name="Priest M."/>
            <person name="Roberts A."/>
            <person name="Saif S."/>
            <person name="Shea T."/>
            <person name="Shenoy N."/>
            <person name="Sisk P."/>
            <person name="Stolte C."/>
            <person name="Sykes S."/>
            <person name="Yandava C."/>
            <person name="Wortman J."/>
            <person name="Nusbaum C."/>
            <person name="Birren B."/>
        </authorList>
    </citation>
    <scope>NUCLEOTIDE SEQUENCE</scope>
    <source>
        <strain evidence="2">ATCC 64411</strain>
    </source>
</reference>
<sequence>AGKAGNETTRAKKRRKRTLQQRIDYPCFLFLSPNSFWRCFLLFDLPLVFPNLLPFFFFCHAPSIWMARQDVSVGCFCSPRAPRLKKEKEISAQEAGTQKPPSSNGCREKLTDGNRTGAHAEPALCPDGKPEGLRRAYMGCVVRLGREIIAELVRGVEDSTILLFLLFLSFSFSLSLTLRSRVRHLLSLALNTRDYRTSQRRPTS</sequence>
<evidence type="ECO:0000256" key="1">
    <source>
        <dbReference type="SAM" id="MobiDB-lite"/>
    </source>
</evidence>
<reference evidence="2" key="1">
    <citation type="submission" date="2010-05" db="EMBL/GenBank/DDBJ databases">
        <title>The Genome Sequence of Magnaporthe poae strain ATCC 64411.</title>
        <authorList>
            <consortium name="The Broad Institute Genome Sequencing Platform"/>
            <consortium name="Broad Institute Genome Sequencing Center for Infectious Disease"/>
            <person name="Ma L.-J."/>
            <person name="Dead R."/>
            <person name="Young S."/>
            <person name="Zeng Q."/>
            <person name="Koehrsen M."/>
            <person name="Alvarado L."/>
            <person name="Berlin A."/>
            <person name="Chapman S.B."/>
            <person name="Chen Z."/>
            <person name="Freedman E."/>
            <person name="Gellesch M."/>
            <person name="Goldberg J."/>
            <person name="Griggs A."/>
            <person name="Gujja S."/>
            <person name="Heilman E.R."/>
            <person name="Heiman D."/>
            <person name="Hepburn T."/>
            <person name="Howarth C."/>
            <person name="Jen D."/>
            <person name="Larson L."/>
            <person name="Mehta T."/>
            <person name="Neiman D."/>
            <person name="Pearson M."/>
            <person name="Roberts A."/>
            <person name="Saif S."/>
            <person name="Shea T."/>
            <person name="Shenoy N."/>
            <person name="Sisk P."/>
            <person name="Stolte C."/>
            <person name="Sykes S."/>
            <person name="Walk T."/>
            <person name="White J."/>
            <person name="Yandava C."/>
            <person name="Haas B."/>
            <person name="Nusbaum C."/>
            <person name="Birren B."/>
        </authorList>
    </citation>
    <scope>NUCLEOTIDE SEQUENCE</scope>
    <source>
        <strain evidence="2">ATCC 64411</strain>
    </source>
</reference>
<dbReference type="EMBL" id="GL876967">
    <property type="protein sequence ID" value="KLU84351.1"/>
    <property type="molecule type" value="Genomic_DNA"/>
</dbReference>
<name>A0A0H2TRY7_MAGP6</name>
<organism evidence="2">
    <name type="scientific">Magnaporthiopsis poae (strain ATCC 64411 / 73-15)</name>
    <name type="common">Kentucky bluegrass fungus</name>
    <name type="synonym">Magnaporthe poae</name>
    <dbReference type="NCBI Taxonomy" id="644358"/>
    <lineage>
        <taxon>Eukaryota</taxon>
        <taxon>Fungi</taxon>
        <taxon>Dikarya</taxon>
        <taxon>Ascomycota</taxon>
        <taxon>Pezizomycotina</taxon>
        <taxon>Sordariomycetes</taxon>
        <taxon>Sordariomycetidae</taxon>
        <taxon>Magnaporthales</taxon>
        <taxon>Magnaporthaceae</taxon>
        <taxon>Magnaporthiopsis</taxon>
    </lineage>
</organism>
<evidence type="ECO:0000313" key="2">
    <source>
        <dbReference type="EMBL" id="KLU84351.1"/>
    </source>
</evidence>
<feature type="non-terminal residue" evidence="2">
    <location>
        <position position="1"/>
    </location>
</feature>